<protein>
    <recommendedName>
        <fullName evidence="3">beta-N-acetylhexosaminidase</fullName>
        <ecNumber evidence="3">3.2.1.52</ecNumber>
    </recommendedName>
</protein>
<dbReference type="SUPFAM" id="SSF55545">
    <property type="entry name" value="beta-N-acetylhexosaminidase-like domain"/>
    <property type="match status" value="1"/>
</dbReference>
<comment type="catalytic activity">
    <reaction evidence="1">
        <text>Hydrolysis of terminal non-reducing N-acetyl-D-hexosamine residues in N-acetyl-beta-D-hexosaminides.</text>
        <dbReference type="EC" id="3.2.1.52"/>
    </reaction>
</comment>
<dbReference type="InterPro" id="IPR015883">
    <property type="entry name" value="Glyco_hydro_20_cat"/>
</dbReference>
<dbReference type="EC" id="3.2.1.52" evidence="3"/>
<feature type="domain" description="Glycoside hydrolase family 20 catalytic" evidence="7">
    <location>
        <begin position="163"/>
        <end position="531"/>
    </location>
</feature>
<dbReference type="PANTHER" id="PTHR22600:SF57">
    <property type="entry name" value="BETA-N-ACETYLHEXOSAMINIDASE"/>
    <property type="match status" value="1"/>
</dbReference>
<dbReference type="Gene3D" id="3.30.379.10">
    <property type="entry name" value="Chitobiase/beta-hexosaminidase domain 2-like"/>
    <property type="match status" value="1"/>
</dbReference>
<dbReference type="Proteomes" id="UP000038055">
    <property type="component" value="Unassembled WGS sequence"/>
</dbReference>
<evidence type="ECO:0000256" key="4">
    <source>
        <dbReference type="ARBA" id="ARBA00022801"/>
    </source>
</evidence>
<evidence type="ECO:0000313" key="10">
    <source>
        <dbReference type="Proteomes" id="UP000038055"/>
    </source>
</evidence>
<evidence type="ECO:0000259" key="8">
    <source>
        <dbReference type="Pfam" id="PF02838"/>
    </source>
</evidence>
<evidence type="ECO:0000256" key="3">
    <source>
        <dbReference type="ARBA" id="ARBA00012663"/>
    </source>
</evidence>
<dbReference type="GO" id="GO:0004563">
    <property type="term" value="F:beta-N-acetylhexosaminidase activity"/>
    <property type="evidence" value="ECO:0007669"/>
    <property type="project" value="UniProtKB-EC"/>
</dbReference>
<dbReference type="eggNOG" id="COG3525">
    <property type="taxonomic scope" value="Bacteria"/>
</dbReference>
<feature type="domain" description="Beta-hexosaminidase bacterial type N-terminal" evidence="8">
    <location>
        <begin position="33"/>
        <end position="160"/>
    </location>
</feature>
<evidence type="ECO:0000256" key="6">
    <source>
        <dbReference type="PIRSR" id="PIRSR625705-1"/>
    </source>
</evidence>
<evidence type="ECO:0000256" key="1">
    <source>
        <dbReference type="ARBA" id="ARBA00001231"/>
    </source>
</evidence>
<dbReference type="STRING" id="28189.CCYN74_430005"/>
<reference evidence="10" key="1">
    <citation type="submission" date="2015-01" db="EMBL/GenBank/DDBJ databases">
        <authorList>
            <person name="MANFREDI Pablo"/>
        </authorList>
    </citation>
    <scope>NUCLEOTIDE SEQUENCE [LARGE SCALE GENOMIC DNA]</scope>
    <source>
        <strain evidence="10">Ccyn2B</strain>
    </source>
</reference>
<proteinExistence type="inferred from homology"/>
<dbReference type="PANTHER" id="PTHR22600">
    <property type="entry name" value="BETA-HEXOSAMINIDASE"/>
    <property type="match status" value="1"/>
</dbReference>
<dbReference type="CDD" id="cd06563">
    <property type="entry name" value="GH20_chitobiase-like"/>
    <property type="match status" value="1"/>
</dbReference>
<keyword evidence="4" id="KW-0378">Hydrolase</keyword>
<organism evidence="9 10">
    <name type="scientific">Capnocytophaga cynodegmi</name>
    <dbReference type="NCBI Taxonomy" id="28189"/>
    <lineage>
        <taxon>Bacteria</taxon>
        <taxon>Pseudomonadati</taxon>
        <taxon>Bacteroidota</taxon>
        <taxon>Flavobacteriia</taxon>
        <taxon>Flavobacteriales</taxon>
        <taxon>Flavobacteriaceae</taxon>
        <taxon>Capnocytophaga</taxon>
    </lineage>
</organism>
<keyword evidence="10" id="KW-1185">Reference proteome</keyword>
<dbReference type="Pfam" id="PF00728">
    <property type="entry name" value="Glyco_hydro_20"/>
    <property type="match status" value="1"/>
</dbReference>
<dbReference type="EMBL" id="CDOD01000013">
    <property type="protein sequence ID" value="CEN34444.1"/>
    <property type="molecule type" value="Genomic_DNA"/>
</dbReference>
<dbReference type="Gene3D" id="3.20.20.80">
    <property type="entry name" value="Glycosidases"/>
    <property type="match status" value="1"/>
</dbReference>
<accession>A0A0B7H7C3</accession>
<sequence length="567" mass="64604">MKRCILAIALAFALVSCEEKNPYAETQNVTTDYAVVPLPQKLEIQNGRFLLNGKTKIYFDKELQKEAEFLKEYIKLQTGVDVTFGTEGKFEKGIFLHIDQKVTEKEGYKIDGNSKLITVSGNNAQGVFYGLQTLRQMIKQVTAENNEVHYVIPSVKIEDAPRFAYRGMHLDVGRHMFPMEFIKKYIDLLALHKMNKFHWHLTEDQGWRLEIKKYPKLTEVGAWREQTAIGKNFPGAYEGATFKGDGKRYGGFYTQEEAKEIVRYAAERHITVIPEIDMPGHMLAALAAYPELGNGTGPYKVAEYWGVFEQVLAPKEETFQFLEDVLTEVIDIFPSEYIHIGGDEAPKKEWKESAQAQEVIKQLGLKDDTEPSAIDGRKHSKEEKLQSYFISRVEKFLNGKGRQIIGWDEILEGGLAPNATVMSWRGVEGGIAAAKAGHKAIMTPGGYCYFDHYQDAVDAETKQPYLSICCLTTVEKTYSYDPVPTEFTPKQAKLILGVQANLWTEYIHSPEQAEYMVAPRMTALSEVQWTPVAQKNYDQFKERITSIRNIFDVMKVNYAKHIFEDKK</sequence>
<dbReference type="GO" id="GO:0030203">
    <property type="term" value="P:glycosaminoglycan metabolic process"/>
    <property type="evidence" value="ECO:0007669"/>
    <property type="project" value="TreeGrafter"/>
</dbReference>
<dbReference type="InterPro" id="IPR029018">
    <property type="entry name" value="Hex-like_dom2"/>
</dbReference>
<evidence type="ECO:0000256" key="5">
    <source>
        <dbReference type="ARBA" id="ARBA00023295"/>
    </source>
</evidence>
<comment type="similarity">
    <text evidence="2">Belongs to the glycosyl hydrolase 20 family.</text>
</comment>
<evidence type="ECO:0000313" key="9">
    <source>
        <dbReference type="EMBL" id="CEN34444.1"/>
    </source>
</evidence>
<dbReference type="PIRSF" id="PIRSF001093">
    <property type="entry name" value="B-hxosamndse_ab_euk"/>
    <property type="match status" value="1"/>
</dbReference>
<dbReference type="GO" id="GO:0016020">
    <property type="term" value="C:membrane"/>
    <property type="evidence" value="ECO:0007669"/>
    <property type="project" value="TreeGrafter"/>
</dbReference>
<dbReference type="InterPro" id="IPR017853">
    <property type="entry name" value="GH"/>
</dbReference>
<dbReference type="PRINTS" id="PR00738">
    <property type="entry name" value="GLHYDRLASE20"/>
</dbReference>
<evidence type="ECO:0000256" key="2">
    <source>
        <dbReference type="ARBA" id="ARBA00006285"/>
    </source>
</evidence>
<dbReference type="GO" id="GO:0005975">
    <property type="term" value="P:carbohydrate metabolic process"/>
    <property type="evidence" value="ECO:0007669"/>
    <property type="project" value="InterPro"/>
</dbReference>
<keyword evidence="5" id="KW-0326">Glycosidase</keyword>
<dbReference type="InterPro" id="IPR015882">
    <property type="entry name" value="HEX_bac_N"/>
</dbReference>
<name>A0A0B7H7C3_9FLAO</name>
<feature type="active site" description="Proton donor" evidence="6">
    <location>
        <position position="344"/>
    </location>
</feature>
<evidence type="ECO:0000259" key="7">
    <source>
        <dbReference type="Pfam" id="PF00728"/>
    </source>
</evidence>
<dbReference type="RefSeq" id="WP_052456896.1">
    <property type="nucleotide sequence ID" value="NZ_CDOD01000013.1"/>
</dbReference>
<dbReference type="Pfam" id="PF02838">
    <property type="entry name" value="Glyco_hydro_20b"/>
    <property type="match status" value="1"/>
</dbReference>
<dbReference type="InterPro" id="IPR025705">
    <property type="entry name" value="Beta_hexosaminidase_sua/sub"/>
</dbReference>
<dbReference type="SUPFAM" id="SSF51445">
    <property type="entry name" value="(Trans)glycosidases"/>
    <property type="match status" value="1"/>
</dbReference>
<dbReference type="PROSITE" id="PS51257">
    <property type="entry name" value="PROKAR_LIPOPROTEIN"/>
    <property type="match status" value="1"/>
</dbReference>
<gene>
    <name evidence="9" type="ORF">CCYN2B_200005</name>
</gene>
<dbReference type="AlphaFoldDB" id="A0A0B7H7C3"/>